<dbReference type="Proteomes" id="UP000002949">
    <property type="component" value="Unassembled WGS sequence"/>
</dbReference>
<keyword evidence="2" id="KW-0472">Membrane</keyword>
<protein>
    <submittedName>
        <fullName evidence="3">Uncharacterized protein</fullName>
    </submittedName>
</protein>
<feature type="region of interest" description="Disordered" evidence="1">
    <location>
        <begin position="137"/>
        <end position="160"/>
    </location>
</feature>
<organism evidence="3 4">
    <name type="scientific">Mesorhizobium amorphae CCNWGS0123</name>
    <dbReference type="NCBI Taxonomy" id="1082933"/>
    <lineage>
        <taxon>Bacteria</taxon>
        <taxon>Pseudomonadati</taxon>
        <taxon>Pseudomonadota</taxon>
        <taxon>Alphaproteobacteria</taxon>
        <taxon>Hyphomicrobiales</taxon>
        <taxon>Phyllobacteriaceae</taxon>
        <taxon>Mesorhizobium</taxon>
    </lineage>
</organism>
<feature type="transmembrane region" description="Helical" evidence="2">
    <location>
        <begin position="40"/>
        <end position="59"/>
    </location>
</feature>
<dbReference type="AlphaFoldDB" id="G6Y4P2"/>
<feature type="transmembrane region" description="Helical" evidence="2">
    <location>
        <begin position="91"/>
        <end position="109"/>
    </location>
</feature>
<name>G6Y4P2_9HYPH</name>
<evidence type="ECO:0000256" key="1">
    <source>
        <dbReference type="SAM" id="MobiDB-lite"/>
    </source>
</evidence>
<feature type="compositionally biased region" description="Polar residues" evidence="1">
    <location>
        <begin position="139"/>
        <end position="149"/>
    </location>
</feature>
<dbReference type="RefSeq" id="WP_006200338.1">
    <property type="nucleotide sequence ID" value="NZ_AGSN01000053.1"/>
</dbReference>
<gene>
    <name evidence="3" type="ORF">MEA186_04506</name>
</gene>
<dbReference type="OrthoDB" id="8100843at2"/>
<evidence type="ECO:0000256" key="2">
    <source>
        <dbReference type="SAM" id="Phobius"/>
    </source>
</evidence>
<accession>G6Y4P2</accession>
<reference evidence="3 4" key="1">
    <citation type="journal article" date="2012" name="J. Bacteriol.">
        <title>Draft Genome Sequence of Plant Growth-Promoting Rhizobium Mesorhizobium amorphae, Isolated from Zinc-Lead Mine Tailings.</title>
        <authorList>
            <person name="Hao X."/>
            <person name="Lin Y."/>
            <person name="Johnstone L."/>
            <person name="Baltrus D.A."/>
            <person name="Miller S.J."/>
            <person name="Wei G."/>
            <person name="Rensing C."/>
        </authorList>
    </citation>
    <scope>NUCLEOTIDE SEQUENCE [LARGE SCALE GENOMIC DNA]</scope>
    <source>
        <strain evidence="3 4">CCNWGS0123</strain>
    </source>
</reference>
<evidence type="ECO:0000313" key="3">
    <source>
        <dbReference type="EMBL" id="EHH13314.1"/>
    </source>
</evidence>
<evidence type="ECO:0000313" key="4">
    <source>
        <dbReference type="Proteomes" id="UP000002949"/>
    </source>
</evidence>
<proteinExistence type="predicted"/>
<keyword evidence="2" id="KW-0812">Transmembrane</keyword>
<feature type="transmembrane region" description="Helical" evidence="2">
    <location>
        <begin position="66"/>
        <end position="85"/>
    </location>
</feature>
<dbReference type="EMBL" id="AGSN01000053">
    <property type="protein sequence ID" value="EHH13314.1"/>
    <property type="molecule type" value="Genomic_DNA"/>
</dbReference>
<dbReference type="KEGG" id="mamo:A6B35_00045"/>
<keyword evidence="2" id="KW-1133">Transmembrane helix</keyword>
<sequence length="241" mass="25620">MAKRAPSGDAKAADILICLGDPGVDMDTYGEFGLQFVDWVANRSGAILVLLASLPLALLLKEGRMLSYSALVVFVGAVAVILFSFEGPAGAVLVVLANTFLVLVALLFTRRRLTQIEDRLASVISAVGDLETAEERRQTFNAKRPSNSRPFLRRKPAAATKEQIVSAGAAESLGRERELLSGASLQELRSPDLLPGSAVPVSARPAGRNSTFRGSSKKAVLELNHPAGDGSSQSRRPLRPS</sequence>
<feature type="region of interest" description="Disordered" evidence="1">
    <location>
        <begin position="194"/>
        <end position="241"/>
    </location>
</feature>
<keyword evidence="4" id="KW-1185">Reference proteome</keyword>